<accession>A0A699TRQ0</accession>
<feature type="non-terminal residue" evidence="2">
    <location>
        <position position="1"/>
    </location>
</feature>
<sequence length="116" mass="12266">VRLVVGGDGKCNGSKGIWESGDYCGLSRDGGGNGGVGAEANSAMRAFIDAVIAIMSSSIITYTFVYTDSEPWRFQWVSDDELEAPDATPQSPGQTPLSLDDVLGPKHPPSLDYVPE</sequence>
<reference evidence="2" key="1">
    <citation type="journal article" date="2019" name="Sci. Rep.">
        <title>Draft genome of Tanacetum cinerariifolium, the natural source of mosquito coil.</title>
        <authorList>
            <person name="Yamashiro T."/>
            <person name="Shiraishi A."/>
            <person name="Satake H."/>
            <person name="Nakayama K."/>
        </authorList>
    </citation>
    <scope>NUCLEOTIDE SEQUENCE</scope>
</reference>
<name>A0A699TRQ0_TANCI</name>
<comment type="caution">
    <text evidence="2">The sequence shown here is derived from an EMBL/GenBank/DDBJ whole genome shotgun (WGS) entry which is preliminary data.</text>
</comment>
<evidence type="ECO:0000313" key="2">
    <source>
        <dbReference type="EMBL" id="GFD13482.1"/>
    </source>
</evidence>
<dbReference type="EMBL" id="BKCJ011272851">
    <property type="protein sequence ID" value="GFD13482.1"/>
    <property type="molecule type" value="Genomic_DNA"/>
</dbReference>
<gene>
    <name evidence="2" type="ORF">Tci_885451</name>
</gene>
<evidence type="ECO:0000256" key="1">
    <source>
        <dbReference type="SAM" id="MobiDB-lite"/>
    </source>
</evidence>
<feature type="compositionally biased region" description="Polar residues" evidence="1">
    <location>
        <begin position="88"/>
        <end position="97"/>
    </location>
</feature>
<feature type="region of interest" description="Disordered" evidence="1">
    <location>
        <begin position="80"/>
        <end position="116"/>
    </location>
</feature>
<organism evidence="2">
    <name type="scientific">Tanacetum cinerariifolium</name>
    <name type="common">Dalmatian daisy</name>
    <name type="synonym">Chrysanthemum cinerariifolium</name>
    <dbReference type="NCBI Taxonomy" id="118510"/>
    <lineage>
        <taxon>Eukaryota</taxon>
        <taxon>Viridiplantae</taxon>
        <taxon>Streptophyta</taxon>
        <taxon>Embryophyta</taxon>
        <taxon>Tracheophyta</taxon>
        <taxon>Spermatophyta</taxon>
        <taxon>Magnoliopsida</taxon>
        <taxon>eudicotyledons</taxon>
        <taxon>Gunneridae</taxon>
        <taxon>Pentapetalae</taxon>
        <taxon>asterids</taxon>
        <taxon>campanulids</taxon>
        <taxon>Asterales</taxon>
        <taxon>Asteraceae</taxon>
        <taxon>Asteroideae</taxon>
        <taxon>Anthemideae</taxon>
        <taxon>Anthemidinae</taxon>
        <taxon>Tanacetum</taxon>
    </lineage>
</organism>
<protein>
    <submittedName>
        <fullName evidence="2">Uncharacterized protein</fullName>
    </submittedName>
</protein>
<proteinExistence type="predicted"/>
<dbReference type="AlphaFoldDB" id="A0A699TRQ0"/>